<name>V5R9D8_9CAUD</name>
<protein>
    <recommendedName>
        <fullName evidence="3">Helix-turn-helix DNA binding domain protein</fullName>
    </recommendedName>
</protein>
<keyword evidence="2" id="KW-1185">Reference proteome</keyword>
<evidence type="ECO:0000313" key="1">
    <source>
        <dbReference type="EMBL" id="AHB31677.1"/>
    </source>
</evidence>
<proteinExistence type="predicted"/>
<accession>V5R9D8</accession>
<dbReference type="EMBL" id="KF692088">
    <property type="protein sequence ID" value="AHB31677.1"/>
    <property type="molecule type" value="Genomic_DNA"/>
</dbReference>
<evidence type="ECO:0000313" key="2">
    <source>
        <dbReference type="Proteomes" id="UP000018644"/>
    </source>
</evidence>
<dbReference type="GeneID" id="17776928"/>
<gene>
    <name evidence="1" type="ORF">ArV2_gp66</name>
</gene>
<dbReference type="KEGG" id="vg:17776928"/>
<reference evidence="1 2" key="1">
    <citation type="journal article" date="2014" name="PLoS ONE">
        <title>Isolation and Characterization of vB_ArS-ArV2 - First Arthrobacter sp. Infecting Bacteriophage with Completely Sequenced Genome.</title>
        <authorList>
            <person name="Simoliunas E."/>
            <person name="Kaliniene L."/>
            <person name="Stasilo M."/>
            <person name="Truncaite L."/>
            <person name="Zajanckauskaite A."/>
            <person name="Staniulis J."/>
            <person name="Nainys J."/>
            <person name="Kaupinis A."/>
            <person name="Valius M."/>
            <person name="Meskys R."/>
        </authorList>
    </citation>
    <scope>NUCLEOTIDE SEQUENCE [LARGE SCALE GENOMIC DNA]</scope>
</reference>
<dbReference type="RefSeq" id="YP_008857937.1">
    <property type="nucleotide sequence ID" value="NC_022972.2"/>
</dbReference>
<dbReference type="Proteomes" id="UP000018644">
    <property type="component" value="Segment"/>
</dbReference>
<sequence>MIDLVRCTTPECARLTTGYLCTQCIVELDDLLADVPALIPLLAGARAGTAIVRKPGQGAGGSHPGSREPGSLDAMLLQTWLQQLPSRAYDEADNNPNAGRTLYMARIWVPQARHLVWGAEQEEVDHDELRERIRDIAPPMPTRELLPWLRTKARITITSMDIRDWARRGKLVPVEREPQPTYHPHEVLDAWHDTRGRK</sequence>
<organism evidence="1 2">
    <name type="scientific">Arthrobacter phage vB_ArS-ArV2</name>
    <dbReference type="NCBI Taxonomy" id="1414742"/>
    <lineage>
        <taxon>Viruses</taxon>
        <taxon>Duplodnaviria</taxon>
        <taxon>Heunggongvirae</taxon>
        <taxon>Uroviricota</taxon>
        <taxon>Caudoviricetes</taxon>
        <taxon>Arvduovirus</taxon>
        <taxon>Arvduovirus ArV2</taxon>
    </lineage>
</organism>
<evidence type="ECO:0008006" key="3">
    <source>
        <dbReference type="Google" id="ProtNLM"/>
    </source>
</evidence>